<dbReference type="eggNOG" id="ENOG502Z8FC">
    <property type="taxonomic scope" value="Bacteria"/>
</dbReference>
<keyword evidence="1" id="KW-0472">Membrane</keyword>
<protein>
    <submittedName>
        <fullName evidence="2">Uncharacterized protein</fullName>
    </submittedName>
</protein>
<feature type="transmembrane region" description="Helical" evidence="1">
    <location>
        <begin position="127"/>
        <end position="157"/>
    </location>
</feature>
<sequence length="501" mass="58353">MKPKLSFRRLFVLLRQHQNLAEQRDPIFEANRAAKWVAIISMAFFVVYLIMIAILLALSANETRRFTSPELFMSVSPIIFLLDHWVRFLVQQTPSQVIKPYVILPIPKYTCIDCFIINSLFNWGNTFWFAMLIPYCLMSVVFSYGFFASLSLLLLFYIMILANSQCYAIVRTLTSHHILWWLLPVGVSMAIISPWLIVDFDYMMKFYAVLGSGIESGNILPHLIALATLMALLYINRRLQYNNVMQELGKISDTAPTKVFDFTVLNRLGELGEYLKLEVKLLSRNKNPRKSFISATLVVVFISAIISFTEIYDTQFMTNFWCIYNFVIYALMLLVRVMGYEGNYIDVLMVHKENILRLLTSKYYFFCLLLILPFVLMLPMVIVGKWDLLMLVSYGIFTAGFQHFLLMQLAVYNNKAYPLNEKFTSKGGVSNNYIQMIEATAAFILPMFVISVLELFLDKTVAWIVMMTIGMVFIVTHQLWLRNIYNRMMRRRYKNMESFHA</sequence>
<dbReference type="AlphaFoldDB" id="D1PYE5"/>
<feature type="transmembrane region" description="Helical" evidence="1">
    <location>
        <begin position="462"/>
        <end position="481"/>
    </location>
</feature>
<feature type="transmembrane region" description="Helical" evidence="1">
    <location>
        <begin position="318"/>
        <end position="342"/>
    </location>
</feature>
<dbReference type="Pfam" id="PF18940">
    <property type="entry name" value="DUF5687"/>
    <property type="match status" value="1"/>
</dbReference>
<feature type="transmembrane region" description="Helical" evidence="1">
    <location>
        <begin position="36"/>
        <end position="59"/>
    </location>
</feature>
<gene>
    <name evidence="2" type="ORF">HMPREF0645_1980</name>
</gene>
<feature type="transmembrane region" description="Helical" evidence="1">
    <location>
        <begin position="292"/>
        <end position="312"/>
    </location>
</feature>
<feature type="transmembrane region" description="Helical" evidence="1">
    <location>
        <begin position="363"/>
        <end position="382"/>
    </location>
</feature>
<accession>D1PYE5</accession>
<comment type="caution">
    <text evidence="2">The sequence shown here is derived from an EMBL/GenBank/DDBJ whole genome shotgun (WGS) entry which is preliminary data.</text>
</comment>
<keyword evidence="1" id="KW-0812">Transmembrane</keyword>
<organism evidence="2 3">
    <name type="scientific">Hallella bergensis DSM 17361</name>
    <dbReference type="NCBI Taxonomy" id="585502"/>
    <lineage>
        <taxon>Bacteria</taxon>
        <taxon>Pseudomonadati</taxon>
        <taxon>Bacteroidota</taxon>
        <taxon>Bacteroidia</taxon>
        <taxon>Bacteroidales</taxon>
        <taxon>Prevotellaceae</taxon>
        <taxon>Hallella</taxon>
    </lineage>
</organism>
<dbReference type="Proteomes" id="UP000003160">
    <property type="component" value="Unassembled WGS sequence"/>
</dbReference>
<evidence type="ECO:0000313" key="3">
    <source>
        <dbReference type="Proteomes" id="UP000003160"/>
    </source>
</evidence>
<dbReference type="EMBL" id="ACKS01000077">
    <property type="protein sequence ID" value="EFA43610.1"/>
    <property type="molecule type" value="Genomic_DNA"/>
</dbReference>
<proteinExistence type="predicted"/>
<reference evidence="2 3" key="1">
    <citation type="submission" date="2009-10" db="EMBL/GenBank/DDBJ databases">
        <authorList>
            <person name="Qin X."/>
            <person name="Bachman B."/>
            <person name="Battles P."/>
            <person name="Bell A."/>
            <person name="Bess C."/>
            <person name="Bickham C."/>
            <person name="Chaboub L."/>
            <person name="Chen D."/>
            <person name="Coyle M."/>
            <person name="Deiros D.R."/>
            <person name="Dinh H."/>
            <person name="Forbes L."/>
            <person name="Fowler G."/>
            <person name="Francisco L."/>
            <person name="Fu Q."/>
            <person name="Gubbala S."/>
            <person name="Hale W."/>
            <person name="Han Y."/>
            <person name="Hemphill L."/>
            <person name="Highlander S.K."/>
            <person name="Hirani K."/>
            <person name="Hogues M."/>
            <person name="Jackson L."/>
            <person name="Jakkamsetti A."/>
            <person name="Javaid M."/>
            <person name="Jiang H."/>
            <person name="Korchina V."/>
            <person name="Kovar C."/>
            <person name="Lara F."/>
            <person name="Lee S."/>
            <person name="Mata R."/>
            <person name="Mathew T."/>
            <person name="Moen C."/>
            <person name="Morales K."/>
            <person name="Munidasa M."/>
            <person name="Nazareth L."/>
            <person name="Ngo R."/>
            <person name="Nguyen L."/>
            <person name="Okwuonu G."/>
            <person name="Ongeri F."/>
            <person name="Patil S."/>
            <person name="Petrosino J."/>
            <person name="Pham C."/>
            <person name="Pham P."/>
            <person name="Pu L.-L."/>
            <person name="Puazo M."/>
            <person name="Raj R."/>
            <person name="Reid J."/>
            <person name="Rouhana J."/>
            <person name="Saada N."/>
            <person name="Shang Y."/>
            <person name="Simmons D."/>
            <person name="Thornton R."/>
            <person name="Warren J."/>
            <person name="Weissenberger G."/>
            <person name="Zhang J."/>
            <person name="Zhang L."/>
            <person name="Zhou C."/>
            <person name="Zhu D."/>
            <person name="Muzny D."/>
            <person name="Worley K."/>
            <person name="Gibbs R."/>
        </authorList>
    </citation>
    <scope>NUCLEOTIDE SEQUENCE [LARGE SCALE GENOMIC DNA]</scope>
    <source>
        <strain evidence="2 3">DSM 17361</strain>
    </source>
</reference>
<feature type="transmembrane region" description="Helical" evidence="1">
    <location>
        <begin position="388"/>
        <end position="412"/>
    </location>
</feature>
<feature type="transmembrane region" description="Helical" evidence="1">
    <location>
        <begin position="218"/>
        <end position="235"/>
    </location>
</feature>
<dbReference type="RefSeq" id="WP_007174083.1">
    <property type="nucleotide sequence ID" value="NZ_GG704781.1"/>
</dbReference>
<keyword evidence="3" id="KW-1185">Reference proteome</keyword>
<keyword evidence="1" id="KW-1133">Transmembrane helix</keyword>
<feature type="transmembrane region" description="Helical" evidence="1">
    <location>
        <begin position="433"/>
        <end position="456"/>
    </location>
</feature>
<dbReference type="HOGENOM" id="CLU_042400_0_0_10"/>
<dbReference type="InterPro" id="IPR043742">
    <property type="entry name" value="DUF5687"/>
</dbReference>
<feature type="transmembrane region" description="Helical" evidence="1">
    <location>
        <begin position="178"/>
        <end position="198"/>
    </location>
</feature>
<evidence type="ECO:0000313" key="2">
    <source>
        <dbReference type="EMBL" id="EFA43610.1"/>
    </source>
</evidence>
<name>D1PYE5_9BACT</name>
<evidence type="ECO:0000256" key="1">
    <source>
        <dbReference type="SAM" id="Phobius"/>
    </source>
</evidence>